<gene>
    <name evidence="1" type="ORF">C2845_PM17G05690</name>
</gene>
<proteinExistence type="predicted"/>
<keyword evidence="2" id="KW-1185">Reference proteome</keyword>
<dbReference type="STRING" id="4540.A0A3L6Q2V6"/>
<dbReference type="EMBL" id="PQIB02000014">
    <property type="protein sequence ID" value="RLM69416.1"/>
    <property type="molecule type" value="Genomic_DNA"/>
</dbReference>
<protein>
    <submittedName>
        <fullName evidence="1">Uncharacterized protein</fullName>
    </submittedName>
</protein>
<evidence type="ECO:0000313" key="2">
    <source>
        <dbReference type="Proteomes" id="UP000275267"/>
    </source>
</evidence>
<organism evidence="1 2">
    <name type="scientific">Panicum miliaceum</name>
    <name type="common">Proso millet</name>
    <name type="synonym">Broomcorn millet</name>
    <dbReference type="NCBI Taxonomy" id="4540"/>
    <lineage>
        <taxon>Eukaryota</taxon>
        <taxon>Viridiplantae</taxon>
        <taxon>Streptophyta</taxon>
        <taxon>Embryophyta</taxon>
        <taxon>Tracheophyta</taxon>
        <taxon>Spermatophyta</taxon>
        <taxon>Magnoliopsida</taxon>
        <taxon>Liliopsida</taxon>
        <taxon>Poales</taxon>
        <taxon>Poaceae</taxon>
        <taxon>PACMAD clade</taxon>
        <taxon>Panicoideae</taxon>
        <taxon>Panicodae</taxon>
        <taxon>Paniceae</taxon>
        <taxon>Panicinae</taxon>
        <taxon>Panicum</taxon>
        <taxon>Panicum sect. Panicum</taxon>
    </lineage>
</organism>
<comment type="caution">
    <text evidence="1">The sequence shown here is derived from an EMBL/GenBank/DDBJ whole genome shotgun (WGS) entry which is preliminary data.</text>
</comment>
<dbReference type="AlphaFoldDB" id="A0A3L6Q2V6"/>
<accession>A0A3L6Q2V6</accession>
<dbReference type="OrthoDB" id="692108at2759"/>
<evidence type="ECO:0000313" key="1">
    <source>
        <dbReference type="EMBL" id="RLM69416.1"/>
    </source>
</evidence>
<name>A0A3L6Q2V6_PANMI</name>
<dbReference type="Proteomes" id="UP000275267">
    <property type="component" value="Unassembled WGS sequence"/>
</dbReference>
<sequence>MDAVLQELMEKDDNEINQRARDWRSKDRGLPEEIQKLKNLVIEQSEREKCYDIHKCFGASPQQMPLDPRAPALFAKARDLVRIDGPRKEIIELLKCGEMQHKVVSIYIWKCWAGEDHSCHRGAPQNYRTI</sequence>
<reference evidence="2" key="1">
    <citation type="journal article" date="2019" name="Nat. Commun.">
        <title>The genome of broomcorn millet.</title>
        <authorList>
            <person name="Zou C."/>
            <person name="Miki D."/>
            <person name="Li D."/>
            <person name="Tang Q."/>
            <person name="Xiao L."/>
            <person name="Rajput S."/>
            <person name="Deng P."/>
            <person name="Jia W."/>
            <person name="Huang R."/>
            <person name="Zhang M."/>
            <person name="Sun Y."/>
            <person name="Hu J."/>
            <person name="Fu X."/>
            <person name="Schnable P.S."/>
            <person name="Li F."/>
            <person name="Zhang H."/>
            <person name="Feng B."/>
            <person name="Zhu X."/>
            <person name="Liu R."/>
            <person name="Schnable J.C."/>
            <person name="Zhu J.-K."/>
            <person name="Zhang H."/>
        </authorList>
    </citation>
    <scope>NUCLEOTIDE SEQUENCE [LARGE SCALE GENOMIC DNA]</scope>
</reference>